<dbReference type="EMBL" id="CP000356">
    <property type="protein sequence ID" value="ABF51782.1"/>
    <property type="molecule type" value="Genomic_DNA"/>
</dbReference>
<dbReference type="STRING" id="317655.Sala_0056"/>
<organism evidence="2 3">
    <name type="scientific">Sphingopyxis alaskensis (strain DSM 13593 / LMG 18877 / RB2256)</name>
    <name type="common">Sphingomonas alaskensis</name>
    <dbReference type="NCBI Taxonomy" id="317655"/>
    <lineage>
        <taxon>Bacteria</taxon>
        <taxon>Pseudomonadati</taxon>
        <taxon>Pseudomonadota</taxon>
        <taxon>Alphaproteobacteria</taxon>
        <taxon>Sphingomonadales</taxon>
        <taxon>Sphingomonadaceae</taxon>
        <taxon>Sphingopyxis</taxon>
    </lineage>
</organism>
<reference evidence="2 3" key="1">
    <citation type="journal article" date="2009" name="Proc. Natl. Acad. Sci. U.S.A.">
        <title>The genomic basis of trophic strategy in marine bacteria.</title>
        <authorList>
            <person name="Lauro F.M."/>
            <person name="McDougald D."/>
            <person name="Thomas T."/>
            <person name="Williams T.J."/>
            <person name="Egan S."/>
            <person name="Rice S."/>
            <person name="DeMaere M.Z."/>
            <person name="Ting L."/>
            <person name="Ertan H."/>
            <person name="Johnson J."/>
            <person name="Ferriera S."/>
            <person name="Lapidus A."/>
            <person name="Anderson I."/>
            <person name="Kyrpides N."/>
            <person name="Munk A.C."/>
            <person name="Detter C."/>
            <person name="Han C.S."/>
            <person name="Brown M.V."/>
            <person name="Robb F.T."/>
            <person name="Kjelleberg S."/>
            <person name="Cavicchioli R."/>
        </authorList>
    </citation>
    <scope>NUCLEOTIDE SEQUENCE [LARGE SCALE GENOMIC DNA]</scope>
    <source>
        <strain evidence="3">DSM 13593 / LMG 18877 / RB2256</strain>
    </source>
</reference>
<protein>
    <submittedName>
        <fullName evidence="2">Uncharacterized protein</fullName>
    </submittedName>
</protein>
<dbReference type="KEGG" id="sal:Sala_0056"/>
<dbReference type="HOGENOM" id="CLU_1401658_0_0_5"/>
<keyword evidence="3" id="KW-1185">Reference proteome</keyword>
<evidence type="ECO:0000313" key="2">
    <source>
        <dbReference type="EMBL" id="ABF51782.1"/>
    </source>
</evidence>
<sequence length="194" mass="21628">MKNINPNLGRLAEDYIVSGAWDPELVDKLGPDELDQLFSHLTARAAVETAAATLEPESLELDEDAQAAVLRLQSFYLGEVARVRTAKPDAAAMLLKPATWLAIEPVLRDRDFLIRLAQRRLRGMQSRCTQDIADLLGYSRRAVADFFRGEAGEGLTLAENRNTGKPDDGGDEEFSTALARSDIPEAFKRRWREE</sequence>
<dbReference type="Proteomes" id="UP000006578">
    <property type="component" value="Chromosome"/>
</dbReference>
<evidence type="ECO:0000256" key="1">
    <source>
        <dbReference type="SAM" id="MobiDB-lite"/>
    </source>
</evidence>
<dbReference type="OrthoDB" id="9831423at2"/>
<evidence type="ECO:0000313" key="3">
    <source>
        <dbReference type="Proteomes" id="UP000006578"/>
    </source>
</evidence>
<feature type="region of interest" description="Disordered" evidence="1">
    <location>
        <begin position="155"/>
        <end position="181"/>
    </location>
</feature>
<dbReference type="AlphaFoldDB" id="Q1GX40"/>
<dbReference type="RefSeq" id="WP_011540397.1">
    <property type="nucleotide sequence ID" value="NC_008048.1"/>
</dbReference>
<proteinExistence type="predicted"/>
<gene>
    <name evidence="2" type="ordered locus">Sala_0056</name>
</gene>
<name>Q1GX40_SPHAL</name>
<accession>Q1GX40</accession>